<evidence type="ECO:0000256" key="1">
    <source>
        <dbReference type="SAM" id="MobiDB-lite"/>
    </source>
</evidence>
<dbReference type="RefSeq" id="XP_070917204.1">
    <property type="nucleotide sequence ID" value="XM_071061103.1"/>
</dbReference>
<feature type="compositionally biased region" description="Basic and acidic residues" evidence="1">
    <location>
        <begin position="17"/>
        <end position="31"/>
    </location>
</feature>
<keyword evidence="3" id="KW-1185">Reference proteome</keyword>
<accession>A0ABQ0GCK8</accession>
<protein>
    <submittedName>
        <fullName evidence="2">Uncharacterized protein</fullName>
    </submittedName>
</protein>
<dbReference type="Proteomes" id="UP001628179">
    <property type="component" value="Unassembled WGS sequence"/>
</dbReference>
<feature type="compositionally biased region" description="Polar residues" evidence="1">
    <location>
        <begin position="103"/>
        <end position="120"/>
    </location>
</feature>
<feature type="region of interest" description="Disordered" evidence="1">
    <location>
        <begin position="1"/>
        <end position="39"/>
    </location>
</feature>
<feature type="compositionally biased region" description="Polar residues" evidence="1">
    <location>
        <begin position="1"/>
        <end position="15"/>
    </location>
</feature>
<sequence>MDKTNSNRLQDTVTVDKSIHKQNHDASKQDGDPSADGIFAPYYHDHPETHYHAQSNIYHVAENHSPNGNNHRDPHTPHHHLPANITSNNGNTPSHHAHHNNFEPANQQPYVTDSNQNNATAYHDKTRNHNNQACHYSLTDNKTNHGPAANNNPPHYPASAARGNRHNHAQNGPDPTAYDVSPRDDDDAASGDYTETD</sequence>
<feature type="compositionally biased region" description="Low complexity" evidence="1">
    <location>
        <begin position="144"/>
        <end position="161"/>
    </location>
</feature>
<name>A0ABQ0GCK8_9PEZI</name>
<dbReference type="GeneID" id="98176426"/>
<comment type="caution">
    <text evidence="2">The sequence shown here is derived from an EMBL/GenBank/DDBJ whole genome shotgun (WGS) entry which is preliminary data.</text>
</comment>
<gene>
    <name evidence="2" type="ORF">MFIFM68171_05683</name>
</gene>
<evidence type="ECO:0000313" key="3">
    <source>
        <dbReference type="Proteomes" id="UP001628179"/>
    </source>
</evidence>
<reference evidence="2 3" key="1">
    <citation type="submission" date="2024-09" db="EMBL/GenBank/DDBJ databases">
        <title>Itraconazole resistance in Madurella fahalii resulting from another homologue of gene encoding cytochrome P450 14-alpha sterol demethylase (CYP51).</title>
        <authorList>
            <person name="Yoshioka I."/>
            <person name="Fahal A.H."/>
            <person name="Kaneko S."/>
            <person name="Yaguchi T."/>
        </authorList>
    </citation>
    <scope>NUCLEOTIDE SEQUENCE [LARGE SCALE GENOMIC DNA]</scope>
    <source>
        <strain evidence="2 3">IFM 68171</strain>
    </source>
</reference>
<dbReference type="EMBL" id="BAAFSV010000003">
    <property type="protein sequence ID" value="GAB1315473.1"/>
    <property type="molecule type" value="Genomic_DNA"/>
</dbReference>
<proteinExistence type="predicted"/>
<feature type="compositionally biased region" description="Acidic residues" evidence="1">
    <location>
        <begin position="184"/>
        <end position="197"/>
    </location>
</feature>
<feature type="region of interest" description="Disordered" evidence="1">
    <location>
        <begin position="136"/>
        <end position="197"/>
    </location>
</feature>
<organism evidence="2 3">
    <name type="scientific">Madurella fahalii</name>
    <dbReference type="NCBI Taxonomy" id="1157608"/>
    <lineage>
        <taxon>Eukaryota</taxon>
        <taxon>Fungi</taxon>
        <taxon>Dikarya</taxon>
        <taxon>Ascomycota</taxon>
        <taxon>Pezizomycotina</taxon>
        <taxon>Sordariomycetes</taxon>
        <taxon>Sordariomycetidae</taxon>
        <taxon>Sordariales</taxon>
        <taxon>Sordariales incertae sedis</taxon>
        <taxon>Madurella</taxon>
    </lineage>
</organism>
<feature type="region of interest" description="Disordered" evidence="1">
    <location>
        <begin position="62"/>
        <end position="122"/>
    </location>
</feature>
<evidence type="ECO:0000313" key="2">
    <source>
        <dbReference type="EMBL" id="GAB1315473.1"/>
    </source>
</evidence>
<feature type="compositionally biased region" description="Polar residues" evidence="1">
    <location>
        <begin position="84"/>
        <end position="94"/>
    </location>
</feature>